<dbReference type="PANTHER" id="PTHR38682">
    <property type="entry name" value="V-TYPE ATP SYNTHASE SUBUNIT C"/>
    <property type="match status" value="1"/>
</dbReference>
<sequence>MIGAHNALITKIKTIRANALKSSDYDELLKKRSLSDVSSFLKKHPGYQDILSKVSENTINRSRLEGLIRRQKFNDLMRIIKFLKMKDQSFYLLSLLHQEHEVLLSMIRSFISSEVYDVVKDLPVYFNQYSKIDFEAIALTKNLAEFVEALKGTKYQEMLKSFRNIKNEDIKYYEFEALFENDYYDYAFTHIQKHYKGNRKKELEDVFKSKIEIENITKIYRLKKYYKVSNLEIKSTLIPTNRIGEEKLDQILKVEDPNQILNRIIEMGDKAFVGEHDQIYLEYFTDHMQYKIANKLMYYGTHPSMVFLGYMILSDLEVSNLIHLIEGIRYSVPESEIRTMMVF</sequence>
<dbReference type="Pfam" id="PF01992">
    <property type="entry name" value="vATP-synt_AC39"/>
    <property type="match status" value="1"/>
</dbReference>
<dbReference type="InterPro" id="IPR002843">
    <property type="entry name" value="ATPase_V0-cplx_csu/dsu"/>
</dbReference>
<organism evidence="3 4">
    <name type="scientific">Acholeplasma laidlawii</name>
    <dbReference type="NCBI Taxonomy" id="2148"/>
    <lineage>
        <taxon>Bacteria</taxon>
        <taxon>Bacillati</taxon>
        <taxon>Mycoplasmatota</taxon>
        <taxon>Mollicutes</taxon>
        <taxon>Acholeplasmatales</taxon>
        <taxon>Acholeplasmataceae</taxon>
        <taxon>Acholeplasma</taxon>
    </lineage>
</organism>
<reference evidence="3 4" key="1">
    <citation type="submission" date="2019-07" db="EMBL/GenBank/DDBJ databases">
        <title>Genome sequence of Acholeplasma laidlawii strain with increased resistance to erythromycin.</title>
        <authorList>
            <person name="Medvedeva E.S."/>
            <person name="Baranova N.B."/>
            <person name="Siniagina M.N."/>
            <person name="Mouzykantov A."/>
            <person name="Chernova O.A."/>
            <person name="Chernov V.M."/>
        </authorList>
    </citation>
    <scope>NUCLEOTIDE SEQUENCE [LARGE SCALE GENOMIC DNA]</scope>
    <source>
        <strain evidence="3 4">PG8REry</strain>
    </source>
</reference>
<keyword evidence="1" id="KW-0813">Transport</keyword>
<evidence type="ECO:0000313" key="4">
    <source>
        <dbReference type="Proteomes" id="UP000315938"/>
    </source>
</evidence>
<dbReference type="Proteomes" id="UP000315938">
    <property type="component" value="Unassembled WGS sequence"/>
</dbReference>
<dbReference type="InterPro" id="IPR050873">
    <property type="entry name" value="V-ATPase_V0D/AC39_subunit"/>
</dbReference>
<dbReference type="InterPro" id="IPR044911">
    <property type="entry name" value="V-type_ATPase_csu/dsu_dom_3"/>
</dbReference>
<gene>
    <name evidence="3" type="ORF">FNV44_05435</name>
</gene>
<dbReference type="InterPro" id="IPR036079">
    <property type="entry name" value="ATPase_csu/dsu_sf"/>
</dbReference>
<protein>
    <submittedName>
        <fullName evidence="3">V-type ATPase subunit</fullName>
    </submittedName>
</protein>
<dbReference type="Gene3D" id="1.10.132.50">
    <property type="entry name" value="ATP synthase (C/AC39) subunit, domain 3"/>
    <property type="match status" value="3"/>
</dbReference>
<accession>A0A553IG22</accession>
<keyword evidence="2" id="KW-0406">Ion transport</keyword>
<evidence type="ECO:0000313" key="3">
    <source>
        <dbReference type="EMBL" id="TRX99150.1"/>
    </source>
</evidence>
<comment type="caution">
    <text evidence="3">The sequence shown here is derived from an EMBL/GenBank/DDBJ whole genome shotgun (WGS) entry which is preliminary data.</text>
</comment>
<dbReference type="OMA" id="DYAFTHI"/>
<evidence type="ECO:0000256" key="1">
    <source>
        <dbReference type="ARBA" id="ARBA00022448"/>
    </source>
</evidence>
<dbReference type="SUPFAM" id="SSF103486">
    <property type="entry name" value="V-type ATP synthase subunit C"/>
    <property type="match status" value="1"/>
</dbReference>
<dbReference type="GO" id="GO:0046961">
    <property type="term" value="F:proton-transporting ATPase activity, rotational mechanism"/>
    <property type="evidence" value="ECO:0007669"/>
    <property type="project" value="InterPro"/>
</dbReference>
<evidence type="ECO:0000256" key="2">
    <source>
        <dbReference type="ARBA" id="ARBA00023065"/>
    </source>
</evidence>
<dbReference type="EMBL" id="VKID01000002">
    <property type="protein sequence ID" value="TRX99150.1"/>
    <property type="molecule type" value="Genomic_DNA"/>
</dbReference>
<proteinExistence type="predicted"/>
<dbReference type="AlphaFoldDB" id="A0A553IG22"/>
<dbReference type="GeneID" id="41339313"/>
<dbReference type="RefSeq" id="WP_012243104.1">
    <property type="nucleotide sequence ID" value="NZ_JACAOE010000002.1"/>
</dbReference>
<name>A0A553IG22_ACHLA</name>
<dbReference type="PANTHER" id="PTHR38682:SF1">
    <property type="entry name" value="V-TYPE ATP SYNTHASE SUBUNIT C"/>
    <property type="match status" value="1"/>
</dbReference>